<dbReference type="PRINTS" id="PR00039">
    <property type="entry name" value="HTHLYSR"/>
</dbReference>
<keyword evidence="3" id="KW-0238">DNA-binding</keyword>
<dbReference type="Gene3D" id="3.40.190.10">
    <property type="entry name" value="Periplasmic binding protein-like II"/>
    <property type="match status" value="2"/>
</dbReference>
<dbReference type="InterPro" id="IPR036388">
    <property type="entry name" value="WH-like_DNA-bd_sf"/>
</dbReference>
<dbReference type="InterPro" id="IPR000847">
    <property type="entry name" value="LysR_HTH_N"/>
</dbReference>
<feature type="region of interest" description="Disordered" evidence="5">
    <location>
        <begin position="280"/>
        <end position="333"/>
    </location>
</feature>
<feature type="domain" description="HTH lysR-type" evidence="6">
    <location>
        <begin position="5"/>
        <end position="62"/>
    </location>
</feature>
<proteinExistence type="inferred from homology"/>
<dbReference type="SUPFAM" id="SSF46785">
    <property type="entry name" value="Winged helix' DNA-binding domain"/>
    <property type="match status" value="1"/>
</dbReference>
<dbReference type="Pfam" id="PF03466">
    <property type="entry name" value="LysR_substrate"/>
    <property type="match status" value="1"/>
</dbReference>
<dbReference type="Pfam" id="PF00126">
    <property type="entry name" value="HTH_1"/>
    <property type="match status" value="1"/>
</dbReference>
<evidence type="ECO:0000256" key="2">
    <source>
        <dbReference type="ARBA" id="ARBA00023015"/>
    </source>
</evidence>
<comment type="similarity">
    <text evidence="1">Belongs to the LysR transcriptional regulatory family.</text>
</comment>
<evidence type="ECO:0000256" key="1">
    <source>
        <dbReference type="ARBA" id="ARBA00009437"/>
    </source>
</evidence>
<dbReference type="EMBL" id="JBHTJA010000005">
    <property type="protein sequence ID" value="MFD0899730.1"/>
    <property type="molecule type" value="Genomic_DNA"/>
</dbReference>
<dbReference type="PROSITE" id="PS50931">
    <property type="entry name" value="HTH_LYSR"/>
    <property type="match status" value="1"/>
</dbReference>
<protein>
    <submittedName>
        <fullName evidence="7">LysR substrate-binding domain-containing protein</fullName>
    </submittedName>
</protein>
<evidence type="ECO:0000256" key="3">
    <source>
        <dbReference type="ARBA" id="ARBA00023125"/>
    </source>
</evidence>
<reference evidence="8" key="1">
    <citation type="journal article" date="2019" name="Int. J. Syst. Evol. Microbiol.">
        <title>The Global Catalogue of Microorganisms (GCM) 10K type strain sequencing project: providing services to taxonomists for standard genome sequencing and annotation.</title>
        <authorList>
            <consortium name="The Broad Institute Genomics Platform"/>
            <consortium name="The Broad Institute Genome Sequencing Center for Infectious Disease"/>
            <person name="Wu L."/>
            <person name="Ma J."/>
        </authorList>
    </citation>
    <scope>NUCLEOTIDE SEQUENCE [LARGE SCALE GENOMIC DNA]</scope>
    <source>
        <strain evidence="8">JCM 31202</strain>
    </source>
</reference>
<evidence type="ECO:0000313" key="7">
    <source>
        <dbReference type="EMBL" id="MFD0899730.1"/>
    </source>
</evidence>
<evidence type="ECO:0000313" key="8">
    <source>
        <dbReference type="Proteomes" id="UP001596972"/>
    </source>
</evidence>
<gene>
    <name evidence="7" type="ORF">ACFQ11_04965</name>
</gene>
<dbReference type="RefSeq" id="WP_378296615.1">
    <property type="nucleotide sequence ID" value="NZ_JBHTJA010000005.1"/>
</dbReference>
<evidence type="ECO:0000256" key="5">
    <source>
        <dbReference type="SAM" id="MobiDB-lite"/>
    </source>
</evidence>
<organism evidence="7 8">
    <name type="scientific">Actinomadura sediminis</name>
    <dbReference type="NCBI Taxonomy" id="1038904"/>
    <lineage>
        <taxon>Bacteria</taxon>
        <taxon>Bacillati</taxon>
        <taxon>Actinomycetota</taxon>
        <taxon>Actinomycetes</taxon>
        <taxon>Streptosporangiales</taxon>
        <taxon>Thermomonosporaceae</taxon>
        <taxon>Actinomadura</taxon>
    </lineage>
</organism>
<dbReference type="SUPFAM" id="SSF53850">
    <property type="entry name" value="Periplasmic binding protein-like II"/>
    <property type="match status" value="1"/>
</dbReference>
<dbReference type="PANTHER" id="PTHR30126:SF39">
    <property type="entry name" value="HTH-TYPE TRANSCRIPTIONAL REGULATOR CYSL"/>
    <property type="match status" value="1"/>
</dbReference>
<dbReference type="Gene3D" id="1.10.10.10">
    <property type="entry name" value="Winged helix-like DNA-binding domain superfamily/Winged helix DNA-binding domain"/>
    <property type="match status" value="1"/>
</dbReference>
<dbReference type="PANTHER" id="PTHR30126">
    <property type="entry name" value="HTH-TYPE TRANSCRIPTIONAL REGULATOR"/>
    <property type="match status" value="1"/>
</dbReference>
<dbReference type="InterPro" id="IPR005119">
    <property type="entry name" value="LysR_subst-bd"/>
</dbReference>
<evidence type="ECO:0000259" key="6">
    <source>
        <dbReference type="PROSITE" id="PS50931"/>
    </source>
</evidence>
<dbReference type="InterPro" id="IPR036390">
    <property type="entry name" value="WH_DNA-bd_sf"/>
</dbReference>
<dbReference type="Proteomes" id="UP001596972">
    <property type="component" value="Unassembled WGS sequence"/>
</dbReference>
<feature type="compositionally biased region" description="Low complexity" evidence="5">
    <location>
        <begin position="280"/>
        <end position="293"/>
    </location>
</feature>
<keyword evidence="2" id="KW-0805">Transcription regulation</keyword>
<comment type="caution">
    <text evidence="7">The sequence shown here is derived from an EMBL/GenBank/DDBJ whole genome shotgun (WGS) entry which is preliminary data.</text>
</comment>
<evidence type="ECO:0000256" key="4">
    <source>
        <dbReference type="ARBA" id="ARBA00023163"/>
    </source>
</evidence>
<sequence length="333" mass="34712">MTAPPDVESLRLLVLVAEHGSLTAAAAELRVSQPSAGKRLSRLERRLGLRLVERTRRGSALTPAGRLVTGWARRVLDDLTALTDGAEALRRERSGRLTVAASLTVAEHLLPAWIGDLRRDDPELHVGMQVTNSSRVCELARHGDVDIGFIESPGRPSGLRSRAVAGDRLVLVAPPGHRWARRARPVPPAEVAATPLISREAGSGTREAAVSAMAARGLELAPPLLELGSGTAVRNAVAAGAGPALISELVVGPDLAAGTLAEIPIEGMTLERSLRAVWRTGTTPTGPAAALLARARRPRRSGAGRQSEPCPGADRSVTGRSPAGRGSEPPGAG</sequence>
<keyword evidence="8" id="KW-1185">Reference proteome</keyword>
<keyword evidence="4" id="KW-0804">Transcription</keyword>
<name>A0ABW3EJU4_9ACTN</name>
<accession>A0ABW3EJU4</accession>